<sequence length="117" mass="13670">MDAIGKYIEKTEKMIKLLEKPLKNEQREKAIETINQLIEEREIITKQIKGPFSTSEQELGKEALVLDQQLSNSMEQVYQHLKKDIRNAKKQPRSNNSYLNPYKNVASFDGRFLDSKK</sequence>
<dbReference type="EMBL" id="FRCZ01000002">
    <property type="protein sequence ID" value="SHM96020.1"/>
    <property type="molecule type" value="Genomic_DNA"/>
</dbReference>
<evidence type="ECO:0000256" key="3">
    <source>
        <dbReference type="ARBA" id="ARBA00022795"/>
    </source>
</evidence>
<keyword evidence="8" id="KW-0175">Coiled coil</keyword>
<evidence type="ECO:0000256" key="7">
    <source>
        <dbReference type="ARBA" id="ARBA00093797"/>
    </source>
</evidence>
<dbReference type="AlphaFoldDB" id="A0A1M7MXV5"/>
<protein>
    <recommendedName>
        <fullName evidence="7">Flagellar protein FliT</fullName>
    </recommendedName>
</protein>
<keyword evidence="9" id="KW-0969">Cilium</keyword>
<dbReference type="InterPro" id="IPR008622">
    <property type="entry name" value="FliT"/>
</dbReference>
<keyword evidence="3" id="KW-1005">Bacterial flagellum biogenesis</keyword>
<evidence type="ECO:0000256" key="6">
    <source>
        <dbReference type="ARBA" id="ARBA00093785"/>
    </source>
</evidence>
<name>A0A1M7MXV5_9BACI</name>
<keyword evidence="4" id="KW-0143">Chaperone</keyword>
<organism evidence="9 10">
    <name type="scientific">Gracilibacillus kekensis</name>
    <dbReference type="NCBI Taxonomy" id="1027249"/>
    <lineage>
        <taxon>Bacteria</taxon>
        <taxon>Bacillati</taxon>
        <taxon>Bacillota</taxon>
        <taxon>Bacilli</taxon>
        <taxon>Bacillales</taxon>
        <taxon>Bacillaceae</taxon>
        <taxon>Gracilibacillus</taxon>
    </lineage>
</organism>
<feature type="coiled-coil region" evidence="8">
    <location>
        <begin position="8"/>
        <end position="47"/>
    </location>
</feature>
<evidence type="ECO:0000256" key="1">
    <source>
        <dbReference type="ARBA" id="ARBA00004514"/>
    </source>
</evidence>
<reference evidence="9 10" key="1">
    <citation type="submission" date="2016-11" db="EMBL/GenBank/DDBJ databases">
        <authorList>
            <person name="Jaros S."/>
            <person name="Januszkiewicz K."/>
            <person name="Wedrychowicz H."/>
        </authorList>
    </citation>
    <scope>NUCLEOTIDE SEQUENCE [LARGE SCALE GENOMIC DNA]</scope>
    <source>
        <strain evidence="9 10">CGMCC 1.10681</strain>
    </source>
</reference>
<evidence type="ECO:0000313" key="9">
    <source>
        <dbReference type="EMBL" id="SHM96020.1"/>
    </source>
</evidence>
<keyword evidence="2" id="KW-0963">Cytoplasm</keyword>
<keyword evidence="9" id="KW-0966">Cell projection</keyword>
<evidence type="ECO:0000256" key="5">
    <source>
        <dbReference type="ARBA" id="ARBA00093765"/>
    </source>
</evidence>
<gene>
    <name evidence="9" type="ORF">SAMN05216179_1423</name>
</gene>
<dbReference type="RefSeq" id="WP_073201099.1">
    <property type="nucleotide sequence ID" value="NZ_FRCZ01000002.1"/>
</dbReference>
<dbReference type="Pfam" id="PF05400">
    <property type="entry name" value="FliT"/>
    <property type="match status" value="1"/>
</dbReference>
<accession>A0A1M7MXV5</accession>
<keyword evidence="9" id="KW-0282">Flagellum</keyword>
<proteinExistence type="inferred from homology"/>
<dbReference type="Proteomes" id="UP000184184">
    <property type="component" value="Unassembled WGS sequence"/>
</dbReference>
<comment type="function">
    <text evidence="5">May act as an export chaperone for the filament capping protein FliD.</text>
</comment>
<evidence type="ECO:0000256" key="8">
    <source>
        <dbReference type="SAM" id="Coils"/>
    </source>
</evidence>
<comment type="subcellular location">
    <subcellularLocation>
        <location evidence="1">Cytoplasm</location>
        <location evidence="1">Cytosol</location>
    </subcellularLocation>
</comment>
<evidence type="ECO:0000313" key="10">
    <source>
        <dbReference type="Proteomes" id="UP000184184"/>
    </source>
</evidence>
<dbReference type="OrthoDB" id="2353131at2"/>
<evidence type="ECO:0000256" key="2">
    <source>
        <dbReference type="ARBA" id="ARBA00022490"/>
    </source>
</evidence>
<dbReference type="STRING" id="1027249.SAMN05216179_1423"/>
<comment type="similarity">
    <text evidence="6">Belongs to the bacillales FliT family.</text>
</comment>
<keyword evidence="10" id="KW-1185">Reference proteome</keyword>
<evidence type="ECO:0000256" key="4">
    <source>
        <dbReference type="ARBA" id="ARBA00023186"/>
    </source>
</evidence>